<keyword evidence="9" id="KW-1185">Reference proteome</keyword>
<feature type="compositionally biased region" description="Basic residues" evidence="5">
    <location>
        <begin position="1"/>
        <end position="11"/>
    </location>
</feature>
<dbReference type="GO" id="GO:0003747">
    <property type="term" value="F:translation release factor activity"/>
    <property type="evidence" value="ECO:0007669"/>
    <property type="project" value="InterPro"/>
</dbReference>
<evidence type="ECO:0000256" key="5">
    <source>
        <dbReference type="SAM" id="MobiDB-lite"/>
    </source>
</evidence>
<dbReference type="Pfam" id="PF00472">
    <property type="entry name" value="RF-1"/>
    <property type="match status" value="1"/>
</dbReference>
<proteinExistence type="inferred from homology"/>
<protein>
    <submittedName>
        <fullName evidence="8">Probable peptide chain release factor C12orf65, mitochondrial</fullName>
    </submittedName>
</protein>
<dbReference type="InterPro" id="IPR052405">
    <property type="entry name" value="Mito_Transl_Release_Factor"/>
</dbReference>
<evidence type="ECO:0000256" key="4">
    <source>
        <dbReference type="ARBA" id="ARBA00023128"/>
    </source>
</evidence>
<feature type="compositionally biased region" description="Basic and acidic residues" evidence="5">
    <location>
        <begin position="13"/>
        <end position="23"/>
    </location>
</feature>
<evidence type="ECO:0000259" key="6">
    <source>
        <dbReference type="Pfam" id="PF00472"/>
    </source>
</evidence>
<evidence type="ECO:0000256" key="2">
    <source>
        <dbReference type="ARBA" id="ARBA00010835"/>
    </source>
</evidence>
<dbReference type="InterPro" id="IPR000352">
    <property type="entry name" value="Pep_chain_release_fac_I"/>
</dbReference>
<feature type="region of interest" description="Disordered" evidence="5">
    <location>
        <begin position="450"/>
        <end position="481"/>
    </location>
</feature>
<feature type="domain" description="Complex 1 LYR protein" evidence="7">
    <location>
        <begin position="291"/>
        <end position="345"/>
    </location>
</feature>
<dbReference type="InterPro" id="IPR008011">
    <property type="entry name" value="Complex1_LYR_dom"/>
</dbReference>
<feature type="compositionally biased region" description="Polar residues" evidence="5">
    <location>
        <begin position="471"/>
        <end position="481"/>
    </location>
</feature>
<comment type="caution">
    <text evidence="8">The sequence shown here is derived from an EMBL/GenBank/DDBJ whole genome shotgun (WGS) entry which is preliminary data.</text>
</comment>
<evidence type="ECO:0000313" key="8">
    <source>
        <dbReference type="EMBL" id="GFS71011.1"/>
    </source>
</evidence>
<dbReference type="InterPro" id="IPR045853">
    <property type="entry name" value="Pep_chain_release_fac_I_sf"/>
</dbReference>
<dbReference type="SUPFAM" id="SSF75620">
    <property type="entry name" value="Release factor"/>
    <property type="match status" value="1"/>
</dbReference>
<dbReference type="PANTHER" id="PTHR46203:SF1">
    <property type="entry name" value="MITOCHONDRIAL TRANSLATION RELEASE FACTOR IN RESCUE"/>
    <property type="match status" value="1"/>
</dbReference>
<dbReference type="PANTHER" id="PTHR46203">
    <property type="entry name" value="PROBABLE PEPTIDE CHAIN RELEASE FACTOR C12ORF65"/>
    <property type="match status" value="1"/>
</dbReference>
<evidence type="ECO:0000256" key="3">
    <source>
        <dbReference type="ARBA" id="ARBA00022946"/>
    </source>
</evidence>
<dbReference type="OrthoDB" id="6338233at2759"/>
<dbReference type="AlphaFoldDB" id="A0A8X6MPG3"/>
<keyword evidence="4" id="KW-0496">Mitochondrion</keyword>
<dbReference type="Pfam" id="PF05347">
    <property type="entry name" value="Complex1_LYR"/>
    <property type="match status" value="1"/>
</dbReference>
<feature type="domain" description="Prokaryotic-type class I peptide chain release factors" evidence="6">
    <location>
        <begin position="371"/>
        <end position="468"/>
    </location>
</feature>
<keyword evidence="3" id="KW-0809">Transit peptide</keyword>
<dbReference type="GO" id="GO:0005739">
    <property type="term" value="C:mitochondrion"/>
    <property type="evidence" value="ECO:0007669"/>
    <property type="project" value="UniProtKB-SubCell"/>
</dbReference>
<name>A0A8X6MPG3_NEPPI</name>
<organism evidence="8 9">
    <name type="scientific">Nephila pilipes</name>
    <name type="common">Giant wood spider</name>
    <name type="synonym">Nephila maculata</name>
    <dbReference type="NCBI Taxonomy" id="299642"/>
    <lineage>
        <taxon>Eukaryota</taxon>
        <taxon>Metazoa</taxon>
        <taxon>Ecdysozoa</taxon>
        <taxon>Arthropoda</taxon>
        <taxon>Chelicerata</taxon>
        <taxon>Arachnida</taxon>
        <taxon>Araneae</taxon>
        <taxon>Araneomorphae</taxon>
        <taxon>Entelegynae</taxon>
        <taxon>Araneoidea</taxon>
        <taxon>Nephilidae</taxon>
        <taxon>Nephila</taxon>
    </lineage>
</organism>
<accession>A0A8X6MPG3</accession>
<comment type="similarity">
    <text evidence="2">Belongs to the prokaryotic/mitochondrial release factor family.</text>
</comment>
<feature type="region of interest" description="Disordered" evidence="5">
    <location>
        <begin position="1"/>
        <end position="37"/>
    </location>
</feature>
<evidence type="ECO:0000313" key="9">
    <source>
        <dbReference type="Proteomes" id="UP000887013"/>
    </source>
</evidence>
<dbReference type="Proteomes" id="UP000887013">
    <property type="component" value="Unassembled WGS sequence"/>
</dbReference>
<evidence type="ECO:0000256" key="1">
    <source>
        <dbReference type="ARBA" id="ARBA00004173"/>
    </source>
</evidence>
<comment type="subcellular location">
    <subcellularLocation>
        <location evidence="1">Mitochondrion</location>
    </subcellularLocation>
</comment>
<dbReference type="Gene3D" id="3.30.160.20">
    <property type="match status" value="1"/>
</dbReference>
<reference evidence="8" key="1">
    <citation type="submission" date="2020-08" db="EMBL/GenBank/DDBJ databases">
        <title>Multicomponent nature underlies the extraordinary mechanical properties of spider dragline silk.</title>
        <authorList>
            <person name="Kono N."/>
            <person name="Nakamura H."/>
            <person name="Mori M."/>
            <person name="Yoshida Y."/>
            <person name="Ohtoshi R."/>
            <person name="Malay A.D."/>
            <person name="Moran D.A.P."/>
            <person name="Tomita M."/>
            <person name="Numata K."/>
            <person name="Arakawa K."/>
        </authorList>
    </citation>
    <scope>NUCLEOTIDE SEQUENCE</scope>
</reference>
<evidence type="ECO:0000259" key="7">
    <source>
        <dbReference type="Pfam" id="PF05347"/>
    </source>
</evidence>
<sequence>MAPGPKKKNFQRRGGEILQDLKKVSKPNLESQNEKLFSESTNLSEISMDTYGIQDKKYSKRSVTSNWTKYDEPVSDPHADSMRGKDFEVLLSYSGGSQLQLQDEKEWDEVCVSEKAIALDFQDLASVLKCIPFHKRINLTEDVFNNRQLEKFTSYAGIWKSSYESQAQPPVSSDQKEVVEKSEIINSSFNIIESYESDNVTEVVTKQFVLEEKTENIIESLASCLSLKSPIPIKVSDSQIKTVENTTDDLDFLLTLSKSNNTKQEKVSTQKQTNVDDWLNNLKMTITRLNVIQLYKDILKYSKTLKLTDKDYFLQQVKKEFKGNKHLTSSEDISYHFKRGKNFLKNKRPSISMLLKFYKQKSTVDYSKFPKLEEKDVEEQFIKGSGPGGSNVNKSVNCVLLKHKPTGIIVKCHESRLLQENQKIARERLLYQLDEYYNGEMSITAQKKRIEKMKQSSQKAKRQKLRELKQNFLNSNSVNKS</sequence>
<dbReference type="EMBL" id="BMAW01000852">
    <property type="protein sequence ID" value="GFS71011.1"/>
    <property type="molecule type" value="Genomic_DNA"/>
</dbReference>
<gene>
    <name evidence="8" type="primary">C12orf65</name>
    <name evidence="8" type="ORF">NPIL_143691</name>
</gene>